<evidence type="ECO:0000313" key="4">
    <source>
        <dbReference type="Proteomes" id="UP000799291"/>
    </source>
</evidence>
<keyword evidence="4" id="KW-1185">Reference proteome</keyword>
<name>A0A6G1JHC3_9PLEO</name>
<dbReference type="EMBL" id="MU005571">
    <property type="protein sequence ID" value="KAF2689866.1"/>
    <property type="molecule type" value="Genomic_DNA"/>
</dbReference>
<keyword evidence="2" id="KW-0732">Signal</keyword>
<reference evidence="3" key="1">
    <citation type="journal article" date="2020" name="Stud. Mycol.">
        <title>101 Dothideomycetes genomes: a test case for predicting lifestyles and emergence of pathogens.</title>
        <authorList>
            <person name="Haridas S."/>
            <person name="Albert R."/>
            <person name="Binder M."/>
            <person name="Bloem J."/>
            <person name="Labutti K."/>
            <person name="Salamov A."/>
            <person name="Andreopoulos B."/>
            <person name="Baker S."/>
            <person name="Barry K."/>
            <person name="Bills G."/>
            <person name="Bluhm B."/>
            <person name="Cannon C."/>
            <person name="Castanera R."/>
            <person name="Culley D."/>
            <person name="Daum C."/>
            <person name="Ezra D."/>
            <person name="Gonzalez J."/>
            <person name="Henrissat B."/>
            <person name="Kuo A."/>
            <person name="Liang C."/>
            <person name="Lipzen A."/>
            <person name="Lutzoni F."/>
            <person name="Magnuson J."/>
            <person name="Mondo S."/>
            <person name="Nolan M."/>
            <person name="Ohm R."/>
            <person name="Pangilinan J."/>
            <person name="Park H.-J."/>
            <person name="Ramirez L."/>
            <person name="Alfaro M."/>
            <person name="Sun H."/>
            <person name="Tritt A."/>
            <person name="Yoshinaga Y."/>
            <person name="Zwiers L.-H."/>
            <person name="Turgeon B."/>
            <person name="Goodwin S."/>
            <person name="Spatafora J."/>
            <person name="Crous P."/>
            <person name="Grigoriev I."/>
        </authorList>
    </citation>
    <scope>NUCLEOTIDE SEQUENCE</scope>
    <source>
        <strain evidence="3">CBS 122367</strain>
    </source>
</reference>
<feature type="compositionally biased region" description="Low complexity" evidence="1">
    <location>
        <begin position="178"/>
        <end position="258"/>
    </location>
</feature>
<feature type="signal peptide" evidence="2">
    <location>
        <begin position="1"/>
        <end position="22"/>
    </location>
</feature>
<feature type="compositionally biased region" description="Low complexity" evidence="1">
    <location>
        <begin position="492"/>
        <end position="542"/>
    </location>
</feature>
<dbReference type="Proteomes" id="UP000799291">
    <property type="component" value="Unassembled WGS sequence"/>
</dbReference>
<feature type="region of interest" description="Disordered" evidence="1">
    <location>
        <begin position="103"/>
        <end position="258"/>
    </location>
</feature>
<evidence type="ECO:0000256" key="2">
    <source>
        <dbReference type="SAM" id="SignalP"/>
    </source>
</evidence>
<dbReference type="OrthoDB" id="21678at2759"/>
<feature type="compositionally biased region" description="Low complexity" evidence="1">
    <location>
        <begin position="364"/>
        <end position="378"/>
    </location>
</feature>
<dbReference type="AlphaFoldDB" id="A0A6G1JHC3"/>
<feature type="region of interest" description="Disordered" evidence="1">
    <location>
        <begin position="492"/>
        <end position="560"/>
    </location>
</feature>
<protein>
    <submittedName>
        <fullName evidence="3">Uncharacterized protein</fullName>
    </submittedName>
</protein>
<feature type="compositionally biased region" description="Low complexity" evidence="1">
    <location>
        <begin position="129"/>
        <end position="170"/>
    </location>
</feature>
<gene>
    <name evidence="3" type="ORF">K458DRAFT_95905</name>
</gene>
<evidence type="ECO:0000256" key="1">
    <source>
        <dbReference type="SAM" id="MobiDB-lite"/>
    </source>
</evidence>
<feature type="compositionally biased region" description="Pro residues" evidence="1">
    <location>
        <begin position="543"/>
        <end position="557"/>
    </location>
</feature>
<organism evidence="3 4">
    <name type="scientific">Lentithecium fluviatile CBS 122367</name>
    <dbReference type="NCBI Taxonomy" id="1168545"/>
    <lineage>
        <taxon>Eukaryota</taxon>
        <taxon>Fungi</taxon>
        <taxon>Dikarya</taxon>
        <taxon>Ascomycota</taxon>
        <taxon>Pezizomycotina</taxon>
        <taxon>Dothideomycetes</taxon>
        <taxon>Pleosporomycetidae</taxon>
        <taxon>Pleosporales</taxon>
        <taxon>Massarineae</taxon>
        <taxon>Lentitheciaceae</taxon>
        <taxon>Lentithecium</taxon>
    </lineage>
</organism>
<feature type="region of interest" description="Disordered" evidence="1">
    <location>
        <begin position="341"/>
        <end position="378"/>
    </location>
</feature>
<feature type="chain" id="PRO_5026358800" evidence="2">
    <location>
        <begin position="23"/>
        <end position="828"/>
    </location>
</feature>
<accession>A0A6G1JHC3</accession>
<evidence type="ECO:0000313" key="3">
    <source>
        <dbReference type="EMBL" id="KAF2689866.1"/>
    </source>
</evidence>
<sequence length="828" mass="84479">MMAMARDLALFTLVFLSDAATAFAVSKPLYYRQVGSVSVGLSTALNTSTAVGFNASTAFPSTTLGTETTGVVDTMTSLVGTTVPSENPASSVTVTFPSLSVTSGDGVTGSGTGTGVIPPPNTDTTEKASSVISSTTDISSTSDVTTTSDVLSTSGASTFPSLTPSSTDGLTGSGTGTGILPITSSQTSTTTTSDSSTSSSSSTATTSDTTSSSSSSFSEPATSDTSATITSSATLPISTSSTSDITTPSTTLTTLPPSASLETLTGTVQWTSDEWITTTKPGDSSQTVVPIIFPLISGTPDVAPIIIWGGIIPPGISPPAIQLKTPELGCIQFLGLKIGNCPSEEDPGENSSTNEPSKTDSKTTEQSSSSSSSSECSSNTATFTTIECSSAGSSSSCETKTSQTVGCSVTGTSTSTGSCIASTTIDSTSICCSSTSVSAGKTVCAFETLTEVAYYPAPTAKQTSLGTAQLLSILGAYYSSYAGNVTLNSTSSSASSSESSAVPSPSSPSLPASTGAGTTTSTANSTSISTPLSTMITTTRSPTPTPTPTPSISPTPKPICSEGNNSLMGVNNEPASWCFCGGRGPFSTIDKATTSYCDFTALPTQTISLTSHSTSVDTACKVSTTTLSASSVNTYCQCGTIMAGIGTTTTSGTTYIGCQLSPSWSMLSTIAPSTTSTTEAPKPTAPYADAPGQCHIHVNEFQLCAEETADLAVEITMWDVGGAQIGYQHDTEAGDGHPLKMKSKLEALLEVTPEHRGDYIQFTLGTESWTSKDNDKGALAYCNTGGWDPRENPWSDPFFECPYGSYIRQRQMDCYFQCPWHGGASSDA</sequence>
<proteinExistence type="predicted"/>